<dbReference type="CDD" id="cd00103">
    <property type="entry name" value="IRF"/>
    <property type="match status" value="1"/>
</dbReference>
<gene>
    <name evidence="9" type="primary">Irf4</name>
    <name evidence="9" type="ORF">N1851_018743</name>
</gene>
<dbReference type="SMART" id="SM00348">
    <property type="entry name" value="IRF"/>
    <property type="match status" value="1"/>
</dbReference>
<dbReference type="Gene3D" id="1.10.10.10">
    <property type="entry name" value="Winged helix-like DNA-binding domain superfamily/Winged helix DNA-binding domain"/>
    <property type="match status" value="1"/>
</dbReference>
<comment type="subcellular location">
    <subcellularLocation>
        <location evidence="1">Nucleus</location>
    </subcellularLocation>
</comment>
<dbReference type="InterPro" id="IPR001346">
    <property type="entry name" value="Interferon_reg_fact_DNA-bd_dom"/>
</dbReference>
<evidence type="ECO:0000256" key="1">
    <source>
        <dbReference type="ARBA" id="ARBA00004123"/>
    </source>
</evidence>
<keyword evidence="6" id="KW-0539">Nucleus</keyword>
<proteinExistence type="predicted"/>
<dbReference type="InterPro" id="IPR019471">
    <property type="entry name" value="Interferon_reg_factor-3"/>
</dbReference>
<dbReference type="AlphaFoldDB" id="A0AA47MN60"/>
<evidence type="ECO:0000259" key="8">
    <source>
        <dbReference type="PROSITE" id="PS51507"/>
    </source>
</evidence>
<dbReference type="SUPFAM" id="SSF49879">
    <property type="entry name" value="SMAD/FHA domain"/>
    <property type="match status" value="1"/>
</dbReference>
<comment type="caution">
    <text evidence="9">The sequence shown here is derived from an EMBL/GenBank/DDBJ whole genome shotgun (WGS) entry which is preliminary data.</text>
</comment>
<dbReference type="InterPro" id="IPR017855">
    <property type="entry name" value="SMAD-like_dom_sf"/>
</dbReference>
<accession>A0AA47MN60</accession>
<dbReference type="GO" id="GO:0045944">
    <property type="term" value="P:positive regulation of transcription by RNA polymerase II"/>
    <property type="evidence" value="ECO:0007669"/>
    <property type="project" value="UniProtKB-ARBA"/>
</dbReference>
<evidence type="ECO:0000313" key="10">
    <source>
        <dbReference type="Proteomes" id="UP001174136"/>
    </source>
</evidence>
<reference evidence="9" key="1">
    <citation type="journal article" date="2023" name="Front. Mar. Sci.">
        <title>A new Merluccius polli reference genome to investigate the effects of global change in West African waters.</title>
        <authorList>
            <person name="Mateo J.L."/>
            <person name="Blanco-Fernandez C."/>
            <person name="Garcia-Vazquez E."/>
            <person name="Machado-Schiaffino G."/>
        </authorList>
    </citation>
    <scope>NUCLEOTIDE SEQUENCE</scope>
    <source>
        <strain evidence="9">C29</strain>
        <tissue evidence="9">Fin</tissue>
    </source>
</reference>
<dbReference type="InterPro" id="IPR008984">
    <property type="entry name" value="SMAD_FHA_dom_sf"/>
</dbReference>
<evidence type="ECO:0000256" key="4">
    <source>
        <dbReference type="ARBA" id="ARBA00023159"/>
    </source>
</evidence>
<dbReference type="GO" id="GO:0000978">
    <property type="term" value="F:RNA polymerase II cis-regulatory region sequence-specific DNA binding"/>
    <property type="evidence" value="ECO:0007669"/>
    <property type="project" value="TreeGrafter"/>
</dbReference>
<evidence type="ECO:0000256" key="6">
    <source>
        <dbReference type="ARBA" id="ARBA00023242"/>
    </source>
</evidence>
<keyword evidence="3" id="KW-0238">DNA-binding</keyword>
<protein>
    <submittedName>
        <fullName evidence="9">Interferon regulatory factor 4</fullName>
    </submittedName>
</protein>
<organism evidence="9 10">
    <name type="scientific">Merluccius polli</name>
    <name type="common">Benguela hake</name>
    <name type="synonym">Merluccius cadenati</name>
    <dbReference type="NCBI Taxonomy" id="89951"/>
    <lineage>
        <taxon>Eukaryota</taxon>
        <taxon>Metazoa</taxon>
        <taxon>Chordata</taxon>
        <taxon>Craniata</taxon>
        <taxon>Vertebrata</taxon>
        <taxon>Euteleostomi</taxon>
        <taxon>Actinopterygii</taxon>
        <taxon>Neopterygii</taxon>
        <taxon>Teleostei</taxon>
        <taxon>Neoteleostei</taxon>
        <taxon>Acanthomorphata</taxon>
        <taxon>Zeiogadaria</taxon>
        <taxon>Gadariae</taxon>
        <taxon>Gadiformes</taxon>
        <taxon>Gadoidei</taxon>
        <taxon>Merlucciidae</taxon>
        <taxon>Merluccius</taxon>
    </lineage>
</organism>
<evidence type="ECO:0000256" key="2">
    <source>
        <dbReference type="ARBA" id="ARBA00023015"/>
    </source>
</evidence>
<dbReference type="PANTHER" id="PTHR11949">
    <property type="entry name" value="INTERFERON REGULATORY FACTOR"/>
    <property type="match status" value="1"/>
</dbReference>
<sequence>MEGDVKMHLKEWLVAQIDSEQYEGLQWETPDRTSFRIPWKHAAKKDYKEEDDAALFKAWAVYKGKYKEGSDKDNPTMWKTRLRCALNKSTDFQEVPHLNQLDISEPYKVYSIKPTQGTGSGPSDSRVVVVQTGYDSLQQSQVKIQNSKIMTEHTYCGSEEVPPHSPNPLGPSILSPTLTISDFRMELTLFYRGETVMELSTSSPDGCFVLQGCVPLGNERIYGPCSAQQLFFPAPASVGPVEPSIVKALGQLLAHLERGVLLWVAPDGLFIKRFCQGRVYWSGPIAPHKERPNKLDRERTCKLLDMPVFVNELQNYLQRKGPKPNYEIDLCFGEEYPDPNVPKNMKLITVNVVPLFAVELLQRWPLPDAETESPGPSTVKEEMCPGPTSASCVAVAVPEQQALQREQEEEEEEEE</sequence>
<dbReference type="SMART" id="SM01243">
    <property type="entry name" value="IRF-3"/>
    <property type="match status" value="1"/>
</dbReference>
<keyword evidence="4" id="KW-0010">Activator</keyword>
<dbReference type="SUPFAM" id="SSF46785">
    <property type="entry name" value="Winged helix' DNA-binding domain"/>
    <property type="match status" value="1"/>
</dbReference>
<dbReference type="Gene3D" id="2.60.200.10">
    <property type="match status" value="1"/>
</dbReference>
<dbReference type="PANTHER" id="PTHR11949:SF24">
    <property type="entry name" value="INTERFERON REGULATORY FACTOR 9"/>
    <property type="match status" value="1"/>
</dbReference>
<dbReference type="PROSITE" id="PS51507">
    <property type="entry name" value="IRF_2"/>
    <property type="match status" value="1"/>
</dbReference>
<feature type="domain" description="IRF tryptophan pentad repeat" evidence="8">
    <location>
        <begin position="6"/>
        <end position="114"/>
    </location>
</feature>
<keyword evidence="2" id="KW-0805">Transcription regulation</keyword>
<dbReference type="PRINTS" id="PR00267">
    <property type="entry name" value="INTFRNREGFCT"/>
</dbReference>
<evidence type="ECO:0000256" key="7">
    <source>
        <dbReference type="SAM" id="MobiDB-lite"/>
    </source>
</evidence>
<dbReference type="Pfam" id="PF00605">
    <property type="entry name" value="IRF"/>
    <property type="match status" value="1"/>
</dbReference>
<dbReference type="GO" id="GO:0002376">
    <property type="term" value="P:immune system process"/>
    <property type="evidence" value="ECO:0007669"/>
    <property type="project" value="TreeGrafter"/>
</dbReference>
<dbReference type="Pfam" id="PF10401">
    <property type="entry name" value="IRF-3"/>
    <property type="match status" value="1"/>
</dbReference>
<dbReference type="FunFam" id="1.10.10.10:FF:000041">
    <property type="entry name" value="Interferon regulatory factor 4"/>
    <property type="match status" value="1"/>
</dbReference>
<keyword evidence="5" id="KW-0804">Transcription</keyword>
<dbReference type="EMBL" id="JAOPHQ010003433">
    <property type="protein sequence ID" value="KAK0143126.1"/>
    <property type="molecule type" value="Genomic_DNA"/>
</dbReference>
<dbReference type="Proteomes" id="UP001174136">
    <property type="component" value="Unassembled WGS sequence"/>
</dbReference>
<dbReference type="InterPro" id="IPR036390">
    <property type="entry name" value="WH_DNA-bd_sf"/>
</dbReference>
<dbReference type="GO" id="GO:0000981">
    <property type="term" value="F:DNA-binding transcription factor activity, RNA polymerase II-specific"/>
    <property type="evidence" value="ECO:0007669"/>
    <property type="project" value="TreeGrafter"/>
</dbReference>
<keyword evidence="10" id="KW-1185">Reference proteome</keyword>
<dbReference type="InterPro" id="IPR036388">
    <property type="entry name" value="WH-like_DNA-bd_sf"/>
</dbReference>
<evidence type="ECO:0000313" key="9">
    <source>
        <dbReference type="EMBL" id="KAK0143126.1"/>
    </source>
</evidence>
<feature type="region of interest" description="Disordered" evidence="7">
    <location>
        <begin position="367"/>
        <end position="386"/>
    </location>
</feature>
<dbReference type="GO" id="GO:0005634">
    <property type="term" value="C:nucleus"/>
    <property type="evidence" value="ECO:0007669"/>
    <property type="project" value="UniProtKB-SubCell"/>
</dbReference>
<evidence type="ECO:0000256" key="3">
    <source>
        <dbReference type="ARBA" id="ARBA00023125"/>
    </source>
</evidence>
<evidence type="ECO:0000256" key="5">
    <source>
        <dbReference type="ARBA" id="ARBA00023163"/>
    </source>
</evidence>
<name>A0AA47MN60_MERPO</name>